<proteinExistence type="predicted"/>
<feature type="non-terminal residue" evidence="1">
    <location>
        <position position="294"/>
    </location>
</feature>
<sequence length="294" mass="33246">MATVLGPTAISEQKFTAWSTKCKALGLLWNTTTATVSIPTEKLVKALNRVEQLLSHKAASRSILLKTIGSLRHVPVPLFNVYKNQRREFQSTAFVCYQRQPSMIYSGFDRFYKIILGSMIYPFIHFADVSEPKFHVFMDASNNGLCALEPSLQQFIRQKFSTADSQDSSINVRELRSAVLAALHWGPYWAGAGCHSRTHVQFHIDNTSAVSWANRRSSRNPIARMYNRLLSLAEFKYNLVFTASHIPGKLNVMADAGSRAWSTRHPLAETWSNMSCAWTQIPVQEPFDNLSVVW</sequence>
<evidence type="ECO:0000313" key="1">
    <source>
        <dbReference type="EMBL" id="POM74568.1"/>
    </source>
</evidence>
<dbReference type="PANTHER" id="PTHR33050:SF7">
    <property type="entry name" value="RIBONUCLEASE H"/>
    <property type="match status" value="1"/>
</dbReference>
<organism evidence="1 2">
    <name type="scientific">Phytophthora palmivora</name>
    <dbReference type="NCBI Taxonomy" id="4796"/>
    <lineage>
        <taxon>Eukaryota</taxon>
        <taxon>Sar</taxon>
        <taxon>Stramenopiles</taxon>
        <taxon>Oomycota</taxon>
        <taxon>Peronosporomycetes</taxon>
        <taxon>Peronosporales</taxon>
        <taxon>Peronosporaceae</taxon>
        <taxon>Phytophthora</taxon>
    </lineage>
</organism>
<gene>
    <name evidence="1" type="ORF">PHPALM_8460</name>
</gene>
<dbReference type="AlphaFoldDB" id="A0A2P4Y9S9"/>
<evidence type="ECO:0000313" key="2">
    <source>
        <dbReference type="Proteomes" id="UP000237271"/>
    </source>
</evidence>
<protein>
    <submittedName>
        <fullName evidence="1">Uncharacterized protein</fullName>
    </submittedName>
</protein>
<keyword evidence="2" id="KW-1185">Reference proteome</keyword>
<dbReference type="Proteomes" id="UP000237271">
    <property type="component" value="Unassembled WGS sequence"/>
</dbReference>
<dbReference type="OrthoDB" id="124180at2759"/>
<accession>A0A2P4Y9S9</accession>
<comment type="caution">
    <text evidence="1">The sequence shown here is derived from an EMBL/GenBank/DDBJ whole genome shotgun (WGS) entry which is preliminary data.</text>
</comment>
<dbReference type="CDD" id="cd09275">
    <property type="entry name" value="RNase_HI_RT_DIRS1"/>
    <property type="match status" value="1"/>
</dbReference>
<name>A0A2P4Y9S9_9STRA</name>
<dbReference type="PANTHER" id="PTHR33050">
    <property type="entry name" value="REVERSE TRANSCRIPTASE DOMAIN-CONTAINING PROTEIN"/>
    <property type="match status" value="1"/>
</dbReference>
<dbReference type="InterPro" id="IPR052055">
    <property type="entry name" value="Hepadnavirus_pol/RT"/>
</dbReference>
<dbReference type="EMBL" id="NCKW01004817">
    <property type="protein sequence ID" value="POM74568.1"/>
    <property type="molecule type" value="Genomic_DNA"/>
</dbReference>
<reference evidence="1 2" key="1">
    <citation type="journal article" date="2017" name="Genome Biol. Evol.">
        <title>Phytophthora megakarya and P. palmivora, closely related causal agents of cacao black pod rot, underwent increases in genome sizes and gene numbers by different mechanisms.</title>
        <authorList>
            <person name="Ali S.S."/>
            <person name="Shao J."/>
            <person name="Lary D.J."/>
            <person name="Kronmiller B."/>
            <person name="Shen D."/>
            <person name="Strem M.D."/>
            <person name="Amoako-Attah I."/>
            <person name="Akrofi A.Y."/>
            <person name="Begoude B.A."/>
            <person name="Ten Hoopen G.M."/>
            <person name="Coulibaly K."/>
            <person name="Kebe B.I."/>
            <person name="Melnick R.L."/>
            <person name="Guiltinan M.J."/>
            <person name="Tyler B.M."/>
            <person name="Meinhardt L.W."/>
            <person name="Bailey B.A."/>
        </authorList>
    </citation>
    <scope>NUCLEOTIDE SEQUENCE [LARGE SCALE GENOMIC DNA]</scope>
    <source>
        <strain evidence="2">sbr112.9</strain>
    </source>
</reference>